<accession>A0ABT8KST7</accession>
<evidence type="ECO:0000313" key="2">
    <source>
        <dbReference type="EMBL" id="MDN5203810.1"/>
    </source>
</evidence>
<evidence type="ECO:0008006" key="4">
    <source>
        <dbReference type="Google" id="ProtNLM"/>
    </source>
</evidence>
<sequence length="197" mass="22274">MELISVKDREIAAYIIDQGYIRAAASFSTLVNQRVQIENLSINTYTNADKVLQEISNEVKSTIILTEIIGDLAGESYLIFSEPEREQICAYCMKAFASGNGNKLEDELILKEVDNILSAAVITEFSNQLQIQVFGDVPKVISKESLFAEHPTAKSKNYFLLSNARFIFEDHLELSPKFLWRLDNHFIDMVKNMGGNQ</sequence>
<dbReference type="Gene3D" id="3.40.1550.10">
    <property type="entry name" value="CheC-like"/>
    <property type="match status" value="1"/>
</dbReference>
<reference evidence="2" key="1">
    <citation type="submission" date="2023-06" db="EMBL/GenBank/DDBJ databases">
        <title>Genomic of Parafulvivirga corallium.</title>
        <authorList>
            <person name="Wang G."/>
        </authorList>
    </citation>
    <scope>NUCLEOTIDE SEQUENCE</scope>
    <source>
        <strain evidence="2">BMA10</strain>
    </source>
</reference>
<organism evidence="2 3">
    <name type="scientific">Splendidivirga corallicola</name>
    <dbReference type="NCBI Taxonomy" id="3051826"/>
    <lineage>
        <taxon>Bacteria</taxon>
        <taxon>Pseudomonadati</taxon>
        <taxon>Bacteroidota</taxon>
        <taxon>Cytophagia</taxon>
        <taxon>Cytophagales</taxon>
        <taxon>Splendidivirgaceae</taxon>
        <taxon>Splendidivirga</taxon>
    </lineage>
</organism>
<comment type="caution">
    <text evidence="2">The sequence shown here is derived from an EMBL/GenBank/DDBJ whole genome shotgun (WGS) entry which is preliminary data.</text>
</comment>
<protein>
    <recommendedName>
        <fullName evidence="4">Chemotaxis protein CheC</fullName>
    </recommendedName>
</protein>
<dbReference type="SUPFAM" id="SSF103039">
    <property type="entry name" value="CheC-like"/>
    <property type="match status" value="1"/>
</dbReference>
<proteinExistence type="predicted"/>
<evidence type="ECO:0000256" key="1">
    <source>
        <dbReference type="ARBA" id="ARBA00022500"/>
    </source>
</evidence>
<gene>
    <name evidence="2" type="ORF">QQ008_20635</name>
</gene>
<dbReference type="RefSeq" id="WP_346753833.1">
    <property type="nucleotide sequence ID" value="NZ_JAUJEA010000008.1"/>
</dbReference>
<keyword evidence="3" id="KW-1185">Reference proteome</keyword>
<dbReference type="EMBL" id="JAUJEA010000008">
    <property type="protein sequence ID" value="MDN5203810.1"/>
    <property type="molecule type" value="Genomic_DNA"/>
</dbReference>
<keyword evidence="1" id="KW-0145">Chemotaxis</keyword>
<dbReference type="Proteomes" id="UP001172082">
    <property type="component" value="Unassembled WGS sequence"/>
</dbReference>
<dbReference type="InterPro" id="IPR028976">
    <property type="entry name" value="CheC-like_sf"/>
</dbReference>
<evidence type="ECO:0000313" key="3">
    <source>
        <dbReference type="Proteomes" id="UP001172082"/>
    </source>
</evidence>
<name>A0ABT8KST7_9BACT</name>